<dbReference type="Pfam" id="PF00646">
    <property type="entry name" value="F-box"/>
    <property type="match status" value="1"/>
</dbReference>
<dbReference type="InterPro" id="IPR017451">
    <property type="entry name" value="F-box-assoc_interact_dom"/>
</dbReference>
<evidence type="ECO:0000259" key="1">
    <source>
        <dbReference type="PROSITE" id="PS50181"/>
    </source>
</evidence>
<organism evidence="2 3">
    <name type="scientific">Cuscuta australis</name>
    <dbReference type="NCBI Taxonomy" id="267555"/>
    <lineage>
        <taxon>Eukaryota</taxon>
        <taxon>Viridiplantae</taxon>
        <taxon>Streptophyta</taxon>
        <taxon>Embryophyta</taxon>
        <taxon>Tracheophyta</taxon>
        <taxon>Spermatophyta</taxon>
        <taxon>Magnoliopsida</taxon>
        <taxon>eudicotyledons</taxon>
        <taxon>Gunneridae</taxon>
        <taxon>Pentapetalae</taxon>
        <taxon>asterids</taxon>
        <taxon>lamiids</taxon>
        <taxon>Solanales</taxon>
        <taxon>Convolvulaceae</taxon>
        <taxon>Cuscuteae</taxon>
        <taxon>Cuscuta</taxon>
        <taxon>Cuscuta subgen. Grammica</taxon>
        <taxon>Cuscuta sect. Cleistogrammica</taxon>
    </lineage>
</organism>
<sequence length="369" mass="40974">MDAGSQSLPEDIIRNILSRIPAKSLLRFQCVSKQWKSLIKTPSFIAEHLRQQSPCLLFPRRGECLPFGLHLLDCEMQVRPVQEPSSDSGSTVVRRASIVGSINGLLCVRIVASTRSVSFFLWNPAIQELRMSPALSGSDKGHSNVGFGFSPIVNDYKIVILWSSGSPVEVYSIISGTWKVVEPEVSKGIRVCSVLVRPSVTANGAIFWLGKKDGVGVIVSFDIALELFTFIPLPAAADPLWCSRLVIYENKLALFIKRSLSDNSKSEWIDFWVMDERDVVASSSSYGERWGWTRKFNTAFPGNAYPLRIWKNGIICAVYERVSELSAREETEPGITLFNVTTGELGTVVIHDSYKCFDYVESLVPIGGK</sequence>
<dbReference type="InterPro" id="IPR001810">
    <property type="entry name" value="F-box_dom"/>
</dbReference>
<dbReference type="PANTHER" id="PTHR31672:SF13">
    <property type="entry name" value="F-BOX PROTEIN CPR30-LIKE"/>
    <property type="match status" value="1"/>
</dbReference>
<proteinExistence type="predicted"/>
<dbReference type="SUPFAM" id="SSF81383">
    <property type="entry name" value="F-box domain"/>
    <property type="match status" value="1"/>
</dbReference>
<dbReference type="PROSITE" id="PS50181">
    <property type="entry name" value="FBOX"/>
    <property type="match status" value="1"/>
</dbReference>
<evidence type="ECO:0000313" key="3">
    <source>
        <dbReference type="Proteomes" id="UP000249390"/>
    </source>
</evidence>
<dbReference type="Gene3D" id="1.20.1280.50">
    <property type="match status" value="1"/>
</dbReference>
<dbReference type="EMBL" id="NQVE01000046">
    <property type="protein sequence ID" value="RAL51933.1"/>
    <property type="molecule type" value="Genomic_DNA"/>
</dbReference>
<dbReference type="PANTHER" id="PTHR31672">
    <property type="entry name" value="BNACNNG10540D PROTEIN"/>
    <property type="match status" value="1"/>
</dbReference>
<accession>A0A328E650</accession>
<dbReference type="AlphaFoldDB" id="A0A328E650"/>
<dbReference type="InterPro" id="IPR013187">
    <property type="entry name" value="F-box-assoc_dom_typ3"/>
</dbReference>
<dbReference type="Proteomes" id="UP000249390">
    <property type="component" value="Unassembled WGS sequence"/>
</dbReference>
<dbReference type="CDD" id="cd22157">
    <property type="entry name" value="F-box_AtFBW1-like"/>
    <property type="match status" value="1"/>
</dbReference>
<name>A0A328E650_9ASTE</name>
<dbReference type="NCBIfam" id="TIGR01640">
    <property type="entry name" value="F_box_assoc_1"/>
    <property type="match status" value="1"/>
</dbReference>
<dbReference type="InterPro" id="IPR036047">
    <property type="entry name" value="F-box-like_dom_sf"/>
</dbReference>
<feature type="domain" description="F-box" evidence="1">
    <location>
        <begin position="2"/>
        <end position="49"/>
    </location>
</feature>
<dbReference type="Pfam" id="PF08268">
    <property type="entry name" value="FBA_3"/>
    <property type="match status" value="1"/>
</dbReference>
<dbReference type="SUPFAM" id="SSF50965">
    <property type="entry name" value="Galactose oxidase, central domain"/>
    <property type="match status" value="1"/>
</dbReference>
<dbReference type="InterPro" id="IPR050796">
    <property type="entry name" value="SCF_F-box_component"/>
</dbReference>
<dbReference type="SMART" id="SM00256">
    <property type="entry name" value="FBOX"/>
    <property type="match status" value="1"/>
</dbReference>
<comment type="caution">
    <text evidence="2">The sequence shown here is derived from an EMBL/GenBank/DDBJ whole genome shotgun (WGS) entry which is preliminary data.</text>
</comment>
<gene>
    <name evidence="2" type="ORF">DM860_010651</name>
</gene>
<dbReference type="InterPro" id="IPR011043">
    <property type="entry name" value="Gal_Oxase/kelch_b-propeller"/>
</dbReference>
<keyword evidence="3" id="KW-1185">Reference proteome</keyword>
<protein>
    <recommendedName>
        <fullName evidence="1">F-box domain-containing protein</fullName>
    </recommendedName>
</protein>
<reference evidence="2 3" key="1">
    <citation type="submission" date="2018-06" db="EMBL/GenBank/DDBJ databases">
        <title>The Genome of Cuscuta australis (Dodder) Provides Insight into the Evolution of Plant Parasitism.</title>
        <authorList>
            <person name="Liu H."/>
        </authorList>
    </citation>
    <scope>NUCLEOTIDE SEQUENCE [LARGE SCALE GENOMIC DNA]</scope>
    <source>
        <strain evidence="3">cv. Yunnan</strain>
        <tissue evidence="2">Vines</tissue>
    </source>
</reference>
<evidence type="ECO:0000313" key="2">
    <source>
        <dbReference type="EMBL" id="RAL51933.1"/>
    </source>
</evidence>